<sequence>MSKHVPTSTHWVTFPSEPKSKVLIDWTDDGHHHNVYYVTKCYWGTLPPTVRLSDPAPEPVAKYTSSSKTASEKNSSEIEILEQALKAKGVNVDHLSKEIVQQEQPRPRVLVDQALHIIGETRIFIAAEFVEDQYRGGPMLPYHIKDLTQRSPDSKPGSWVTAQLDECFHYGQYSSGDTLNRWLAYHPSISKGIPSPRMFQHRFTGLPALELTKTVAGELPGLAPDSTIKAGAKLTVKLAEVGTNVMKRVAGHYLHPFLNAQKRAVALYLQRLIEVDPPKDSTNKTTTNTPEVETAKIIAMQVIETLVAGRVNKKTEEGQAQRLKAELEYCKKLNTGINSSGIKKESWLDEITKILKSEQPPPSTEQANKILTDSNLSAGDGDRAMFADVSSNVTGGSVHLPPIDNKKAGNTGEQTEHKRPSFRIGQMENKAVVDAQNNAHLDAHKDVTTQTHTSSKSSSFPRLKQNLGIQKPQHMENTSLARNTLGGRLKSPNATTGNPLVNLVQGKTNNNNLMQTPRTKENPLLRNLKQI</sequence>
<reference evidence="2" key="1">
    <citation type="journal article" date="2023" name="Mol. Phylogenet. Evol.">
        <title>Genome-scale phylogeny and comparative genomics of the fungal order Sordariales.</title>
        <authorList>
            <person name="Hensen N."/>
            <person name="Bonometti L."/>
            <person name="Westerberg I."/>
            <person name="Brannstrom I.O."/>
            <person name="Guillou S."/>
            <person name="Cros-Aarteil S."/>
            <person name="Calhoun S."/>
            <person name="Haridas S."/>
            <person name="Kuo A."/>
            <person name="Mondo S."/>
            <person name="Pangilinan J."/>
            <person name="Riley R."/>
            <person name="LaButti K."/>
            <person name="Andreopoulos B."/>
            <person name="Lipzen A."/>
            <person name="Chen C."/>
            <person name="Yan M."/>
            <person name="Daum C."/>
            <person name="Ng V."/>
            <person name="Clum A."/>
            <person name="Steindorff A."/>
            <person name="Ohm R.A."/>
            <person name="Martin F."/>
            <person name="Silar P."/>
            <person name="Natvig D.O."/>
            <person name="Lalanne C."/>
            <person name="Gautier V."/>
            <person name="Ament-Velasquez S.L."/>
            <person name="Kruys A."/>
            <person name="Hutchinson M.I."/>
            <person name="Powell A.J."/>
            <person name="Barry K."/>
            <person name="Miller A.N."/>
            <person name="Grigoriev I.V."/>
            <person name="Debuchy R."/>
            <person name="Gladieux P."/>
            <person name="Hiltunen Thoren M."/>
            <person name="Johannesson H."/>
        </authorList>
    </citation>
    <scope>NUCLEOTIDE SEQUENCE</scope>
    <source>
        <strain evidence="2">CBS 232.78</strain>
    </source>
</reference>
<organism evidence="2 3">
    <name type="scientific">Podospora didyma</name>
    <dbReference type="NCBI Taxonomy" id="330526"/>
    <lineage>
        <taxon>Eukaryota</taxon>
        <taxon>Fungi</taxon>
        <taxon>Dikarya</taxon>
        <taxon>Ascomycota</taxon>
        <taxon>Pezizomycotina</taxon>
        <taxon>Sordariomycetes</taxon>
        <taxon>Sordariomycetidae</taxon>
        <taxon>Sordariales</taxon>
        <taxon>Podosporaceae</taxon>
        <taxon>Podospora</taxon>
    </lineage>
</organism>
<evidence type="ECO:0000256" key="1">
    <source>
        <dbReference type="SAM" id="MobiDB-lite"/>
    </source>
</evidence>
<keyword evidence="3" id="KW-1185">Reference proteome</keyword>
<dbReference type="Proteomes" id="UP001285441">
    <property type="component" value="Unassembled WGS sequence"/>
</dbReference>
<reference evidence="2" key="2">
    <citation type="submission" date="2023-06" db="EMBL/GenBank/DDBJ databases">
        <authorList>
            <consortium name="Lawrence Berkeley National Laboratory"/>
            <person name="Haridas S."/>
            <person name="Hensen N."/>
            <person name="Bonometti L."/>
            <person name="Westerberg I."/>
            <person name="Brannstrom I.O."/>
            <person name="Guillou S."/>
            <person name="Cros-Aarteil S."/>
            <person name="Calhoun S."/>
            <person name="Kuo A."/>
            <person name="Mondo S."/>
            <person name="Pangilinan J."/>
            <person name="Riley R."/>
            <person name="LaButti K."/>
            <person name="Andreopoulos B."/>
            <person name="Lipzen A."/>
            <person name="Chen C."/>
            <person name="Yanf M."/>
            <person name="Daum C."/>
            <person name="Ng V."/>
            <person name="Clum A."/>
            <person name="Steindorff A."/>
            <person name="Ohm R."/>
            <person name="Martin F."/>
            <person name="Silar P."/>
            <person name="Natvig D."/>
            <person name="Lalanne C."/>
            <person name="Gautier V."/>
            <person name="Ament-velasquez S.L."/>
            <person name="Kruys A."/>
            <person name="Hutchinson M.I."/>
            <person name="Powell A.J."/>
            <person name="Barry K."/>
            <person name="Miller A.N."/>
            <person name="Grigoriev I.V."/>
            <person name="Debuchy R."/>
            <person name="Gladieux P."/>
            <person name="Thoren M.H."/>
            <person name="Johannesson H."/>
        </authorList>
    </citation>
    <scope>NUCLEOTIDE SEQUENCE</scope>
    <source>
        <strain evidence="2">CBS 232.78</strain>
    </source>
</reference>
<accession>A0AAE0NX05</accession>
<feature type="compositionally biased region" description="Polar residues" evidence="1">
    <location>
        <begin position="508"/>
        <end position="517"/>
    </location>
</feature>
<comment type="caution">
    <text evidence="2">The sequence shown here is derived from an EMBL/GenBank/DDBJ whole genome shotgun (WGS) entry which is preliminary data.</text>
</comment>
<feature type="region of interest" description="Disordered" evidence="1">
    <location>
        <begin position="508"/>
        <end position="531"/>
    </location>
</feature>
<evidence type="ECO:0000313" key="2">
    <source>
        <dbReference type="EMBL" id="KAK3389206.1"/>
    </source>
</evidence>
<name>A0AAE0NX05_9PEZI</name>
<protein>
    <submittedName>
        <fullName evidence="2">Uncharacterized protein</fullName>
    </submittedName>
</protein>
<evidence type="ECO:0000313" key="3">
    <source>
        <dbReference type="Proteomes" id="UP001285441"/>
    </source>
</evidence>
<feature type="region of interest" description="Disordered" evidence="1">
    <location>
        <begin position="397"/>
        <end position="420"/>
    </location>
</feature>
<dbReference type="EMBL" id="JAULSW010000002">
    <property type="protein sequence ID" value="KAK3389206.1"/>
    <property type="molecule type" value="Genomic_DNA"/>
</dbReference>
<dbReference type="AlphaFoldDB" id="A0AAE0NX05"/>
<proteinExistence type="predicted"/>
<gene>
    <name evidence="2" type="ORF">B0H63DRAFT_445419</name>
</gene>